<keyword evidence="1" id="KW-0732">Signal</keyword>
<evidence type="ECO:0000313" key="5">
    <source>
        <dbReference type="EMBL" id="WDM44179.1"/>
    </source>
</evidence>
<dbReference type="SUPFAM" id="SSF51261">
    <property type="entry name" value="Duplicated hybrid motif"/>
    <property type="match status" value="1"/>
</dbReference>
<keyword evidence="3" id="KW-1133">Transmembrane helix</keyword>
<feature type="compositionally biased region" description="Low complexity" evidence="2">
    <location>
        <begin position="169"/>
        <end position="179"/>
    </location>
</feature>
<feature type="region of interest" description="Disordered" evidence="2">
    <location>
        <begin position="51"/>
        <end position="106"/>
    </location>
</feature>
<dbReference type="InterPro" id="IPR050570">
    <property type="entry name" value="Cell_wall_metabolism_enzyme"/>
</dbReference>
<evidence type="ECO:0000259" key="4">
    <source>
        <dbReference type="Pfam" id="PF01551"/>
    </source>
</evidence>
<feature type="domain" description="M23ase beta-sheet core" evidence="4">
    <location>
        <begin position="316"/>
        <end position="416"/>
    </location>
</feature>
<dbReference type="EMBL" id="CP078075">
    <property type="protein sequence ID" value="WDM44179.1"/>
    <property type="molecule type" value="Genomic_DNA"/>
</dbReference>
<dbReference type="InterPro" id="IPR011055">
    <property type="entry name" value="Dup_hybrid_motif"/>
</dbReference>
<protein>
    <submittedName>
        <fullName evidence="5">Peptidoglycan DD-metalloendopeptidase family protein</fullName>
    </submittedName>
</protein>
<feature type="region of interest" description="Disordered" evidence="2">
    <location>
        <begin position="1"/>
        <end position="32"/>
    </location>
</feature>
<reference evidence="5 6" key="1">
    <citation type="submission" date="2021-06" db="EMBL/GenBank/DDBJ databases">
        <title>Genome-based taxonomic framework of Microbacterium strains isolated from marine environment, the description of four new species and reclassification of four preexisting species.</title>
        <authorList>
            <person name="Lee S.D."/>
            <person name="Kim S.-M."/>
            <person name="Byeon Y.-S."/>
            <person name="Yang H.L."/>
            <person name="Kim I.S."/>
        </authorList>
    </citation>
    <scope>NUCLEOTIDE SEQUENCE [LARGE SCALE GENOMIC DNA]</scope>
    <source>
        <strain evidence="5 6">KACC 14465</strain>
    </source>
</reference>
<accession>A0ABY7XT08</accession>
<dbReference type="Pfam" id="PF01551">
    <property type="entry name" value="Peptidase_M23"/>
    <property type="match status" value="1"/>
</dbReference>
<organism evidence="5 6">
    <name type="scientific">Microbacterium luteolum</name>
    <name type="common">Aureobacterium luteolum</name>
    <dbReference type="NCBI Taxonomy" id="69367"/>
    <lineage>
        <taxon>Bacteria</taxon>
        <taxon>Bacillati</taxon>
        <taxon>Actinomycetota</taxon>
        <taxon>Actinomycetes</taxon>
        <taxon>Micrococcales</taxon>
        <taxon>Microbacteriaceae</taxon>
        <taxon>Microbacterium</taxon>
    </lineage>
</organism>
<keyword evidence="6" id="KW-1185">Reference proteome</keyword>
<dbReference type="CDD" id="cd12797">
    <property type="entry name" value="M23_peptidase"/>
    <property type="match status" value="1"/>
</dbReference>
<dbReference type="Proteomes" id="UP001215097">
    <property type="component" value="Chromosome"/>
</dbReference>
<proteinExistence type="predicted"/>
<evidence type="ECO:0000256" key="2">
    <source>
        <dbReference type="SAM" id="MobiDB-lite"/>
    </source>
</evidence>
<evidence type="ECO:0000313" key="6">
    <source>
        <dbReference type="Proteomes" id="UP001215097"/>
    </source>
</evidence>
<dbReference type="PANTHER" id="PTHR21666:SF289">
    <property type="entry name" value="L-ALA--D-GLU ENDOPEPTIDASE"/>
    <property type="match status" value="1"/>
</dbReference>
<feature type="region of interest" description="Disordered" evidence="2">
    <location>
        <begin position="147"/>
        <end position="180"/>
    </location>
</feature>
<sequence>MPFENPQAASAPTRRSSRLRTEASEAPAVGPTESVAAAEAVIAIAAVTPLSRRAARQRVTADAPIEDAPLARIDDAPVQPADVEPDTADAPAATDKVEELVEVSEPVEVPEPVEAPEAFEMPAAPSANASDDAADADAFERASRAFRATGPVPTASVPSEPVADDATAEGDAATAAPDVAQRRSRSARKVFAVGATVGVMSLAGLLAVSMTLPAEAVAAAQGTSVAATSLIASSQQAADGDSADEIQAFVAPAGVQNESLTRADGFSTISLVQVAAEQGINYSSEVFTNDPDAAIQWPFLVGVGMTDGYGMRSGRLHEGIDFVPGDGAPVQAIADGTVRIATEQGDAYGVTVYIDHVIDGAVITSHYSHMQYGSLQVAQGQTVKVGDIVGKTGNTGRSYGAHMHFELIVNGSTIDPLPWLRANAGRHSD</sequence>
<dbReference type="InterPro" id="IPR016047">
    <property type="entry name" value="M23ase_b-sheet_dom"/>
</dbReference>
<feature type="transmembrane region" description="Helical" evidence="3">
    <location>
        <begin position="190"/>
        <end position="212"/>
    </location>
</feature>
<evidence type="ECO:0000256" key="3">
    <source>
        <dbReference type="SAM" id="Phobius"/>
    </source>
</evidence>
<keyword evidence="3" id="KW-0472">Membrane</keyword>
<name>A0ABY7XT08_MICLT</name>
<gene>
    <name evidence="5" type="ORF">KV395_13400</name>
</gene>
<dbReference type="Gene3D" id="2.70.70.10">
    <property type="entry name" value="Glucose Permease (Domain IIA)"/>
    <property type="match status" value="1"/>
</dbReference>
<evidence type="ECO:0000256" key="1">
    <source>
        <dbReference type="ARBA" id="ARBA00022729"/>
    </source>
</evidence>
<dbReference type="PANTHER" id="PTHR21666">
    <property type="entry name" value="PEPTIDASE-RELATED"/>
    <property type="match status" value="1"/>
</dbReference>
<keyword evidence="3" id="KW-0812">Transmembrane</keyword>